<dbReference type="EMBL" id="KV417302">
    <property type="protein sequence ID" value="KZO93340.1"/>
    <property type="molecule type" value="Genomic_DNA"/>
</dbReference>
<dbReference type="Proteomes" id="UP000076738">
    <property type="component" value="Unassembled WGS sequence"/>
</dbReference>
<organism evidence="4 5">
    <name type="scientific">Calocera viscosa (strain TUFC12733)</name>
    <dbReference type="NCBI Taxonomy" id="1330018"/>
    <lineage>
        <taxon>Eukaryota</taxon>
        <taxon>Fungi</taxon>
        <taxon>Dikarya</taxon>
        <taxon>Basidiomycota</taxon>
        <taxon>Agaricomycotina</taxon>
        <taxon>Dacrymycetes</taxon>
        <taxon>Dacrymycetales</taxon>
        <taxon>Dacrymycetaceae</taxon>
        <taxon>Calocera</taxon>
    </lineage>
</organism>
<dbReference type="AlphaFoldDB" id="A0A167J8D6"/>
<dbReference type="InterPro" id="IPR013902">
    <property type="entry name" value="Mug135-like_C"/>
</dbReference>
<gene>
    <name evidence="4" type="ORF">CALVIDRAFT_540064</name>
</gene>
<evidence type="ECO:0000313" key="5">
    <source>
        <dbReference type="Proteomes" id="UP000076738"/>
    </source>
</evidence>
<proteinExistence type="inferred from homology"/>
<comment type="similarity">
    <text evidence="1">Belongs to the UPF0612 family.</text>
</comment>
<evidence type="ECO:0000313" key="4">
    <source>
        <dbReference type="EMBL" id="KZO93340.1"/>
    </source>
</evidence>
<name>A0A167J8D6_CALVF</name>
<keyword evidence="5" id="KW-1185">Reference proteome</keyword>
<keyword evidence="2" id="KW-0175">Coiled coil</keyword>
<feature type="domain" description="Mug135-like C-terminal" evidence="3">
    <location>
        <begin position="164"/>
        <end position="239"/>
    </location>
</feature>
<evidence type="ECO:0000256" key="1">
    <source>
        <dbReference type="ARBA" id="ARBA00005788"/>
    </source>
</evidence>
<evidence type="ECO:0000256" key="2">
    <source>
        <dbReference type="SAM" id="Coils"/>
    </source>
</evidence>
<sequence length="251" mass="28527">MPLHPPQAPAGIVPCPIIPNNPDRTHLHEAEEYHDRIQNAILENRADKPTEEDLYNAKIFVRAVELLLVQNTYPQALRVRPEGALLQGIHAPFEDEQEEMNESIEQLEEEQGGHEQQLQRVQVNIVALQRDSTAMRGQIHRLEDDIRTTKVEIGSLKVDNAKLLNIQRRDGTTWPFEEVLVAANFTPPPAHLPRLTTTRAIMDLPGGHLTEYFQLYFPNKPRPRSLKTRRQHIGVALGLSAEQITRLGLPD</sequence>
<reference evidence="4 5" key="1">
    <citation type="journal article" date="2016" name="Mol. Biol. Evol.">
        <title>Comparative Genomics of Early-Diverging Mushroom-Forming Fungi Provides Insights into the Origins of Lignocellulose Decay Capabilities.</title>
        <authorList>
            <person name="Nagy L.G."/>
            <person name="Riley R."/>
            <person name="Tritt A."/>
            <person name="Adam C."/>
            <person name="Daum C."/>
            <person name="Floudas D."/>
            <person name="Sun H."/>
            <person name="Yadav J.S."/>
            <person name="Pangilinan J."/>
            <person name="Larsson K.H."/>
            <person name="Matsuura K."/>
            <person name="Barry K."/>
            <person name="Labutti K."/>
            <person name="Kuo R."/>
            <person name="Ohm R.A."/>
            <person name="Bhattacharya S.S."/>
            <person name="Shirouzu T."/>
            <person name="Yoshinaga Y."/>
            <person name="Martin F.M."/>
            <person name="Grigoriev I.V."/>
            <person name="Hibbett D.S."/>
        </authorList>
    </citation>
    <scope>NUCLEOTIDE SEQUENCE [LARGE SCALE GENOMIC DNA]</scope>
    <source>
        <strain evidence="4 5">TUFC12733</strain>
    </source>
</reference>
<accession>A0A167J8D6</accession>
<evidence type="ECO:0000259" key="3">
    <source>
        <dbReference type="Pfam" id="PF08593"/>
    </source>
</evidence>
<feature type="coiled-coil region" evidence="2">
    <location>
        <begin position="90"/>
        <end position="124"/>
    </location>
</feature>
<protein>
    <recommendedName>
        <fullName evidence="3">Mug135-like C-terminal domain-containing protein</fullName>
    </recommendedName>
</protein>
<dbReference type="Pfam" id="PF08593">
    <property type="entry name" value="Mug135_C"/>
    <property type="match status" value="1"/>
</dbReference>